<keyword evidence="5" id="KW-1185">Reference proteome</keyword>
<protein>
    <submittedName>
        <fullName evidence="4">GNAT family N-acetyltransferase</fullName>
        <ecNumber evidence="4">2.3.-.-</ecNumber>
    </submittedName>
</protein>
<gene>
    <name evidence="4" type="ORF">ACFSE1_02520</name>
</gene>
<accession>A0ABW4M198</accession>
<feature type="domain" description="N-acetyltransferase" evidence="3">
    <location>
        <begin position="4"/>
        <end position="153"/>
    </location>
</feature>
<organism evidence="4 5">
    <name type="scientific">Rhizobium helianthi</name>
    <dbReference type="NCBI Taxonomy" id="1132695"/>
    <lineage>
        <taxon>Bacteria</taxon>
        <taxon>Pseudomonadati</taxon>
        <taxon>Pseudomonadota</taxon>
        <taxon>Alphaproteobacteria</taxon>
        <taxon>Hyphomicrobiales</taxon>
        <taxon>Rhizobiaceae</taxon>
        <taxon>Rhizobium/Agrobacterium group</taxon>
        <taxon>Rhizobium</taxon>
    </lineage>
</organism>
<dbReference type="SUPFAM" id="SSF55729">
    <property type="entry name" value="Acyl-CoA N-acyltransferases (Nat)"/>
    <property type="match status" value="1"/>
</dbReference>
<evidence type="ECO:0000313" key="5">
    <source>
        <dbReference type="Proteomes" id="UP001597322"/>
    </source>
</evidence>
<dbReference type="PROSITE" id="PS51186">
    <property type="entry name" value="GNAT"/>
    <property type="match status" value="1"/>
</dbReference>
<dbReference type="GO" id="GO:0016746">
    <property type="term" value="F:acyltransferase activity"/>
    <property type="evidence" value="ECO:0007669"/>
    <property type="project" value="UniProtKB-KW"/>
</dbReference>
<evidence type="ECO:0000256" key="2">
    <source>
        <dbReference type="ARBA" id="ARBA00023315"/>
    </source>
</evidence>
<evidence type="ECO:0000256" key="1">
    <source>
        <dbReference type="ARBA" id="ARBA00022679"/>
    </source>
</evidence>
<dbReference type="PANTHER" id="PTHR43877:SF2">
    <property type="entry name" value="AMINOALKYLPHOSPHONATE N-ACETYLTRANSFERASE-RELATED"/>
    <property type="match status" value="1"/>
</dbReference>
<dbReference type="InterPro" id="IPR050832">
    <property type="entry name" value="Bact_Acetyltransf"/>
</dbReference>
<dbReference type="Pfam" id="PF00583">
    <property type="entry name" value="Acetyltransf_1"/>
    <property type="match status" value="1"/>
</dbReference>
<name>A0ABW4M198_9HYPH</name>
<comment type="caution">
    <text evidence="4">The sequence shown here is derived from an EMBL/GenBank/DDBJ whole genome shotgun (WGS) entry which is preliminary data.</text>
</comment>
<dbReference type="Proteomes" id="UP001597322">
    <property type="component" value="Unassembled WGS sequence"/>
</dbReference>
<keyword evidence="2 4" id="KW-0012">Acyltransferase</keyword>
<evidence type="ECO:0000259" key="3">
    <source>
        <dbReference type="PROSITE" id="PS51186"/>
    </source>
</evidence>
<keyword evidence="1 4" id="KW-0808">Transferase</keyword>
<dbReference type="InterPro" id="IPR000182">
    <property type="entry name" value="GNAT_dom"/>
</dbReference>
<dbReference type="EMBL" id="JBHUEQ010000003">
    <property type="protein sequence ID" value="MFD1744326.1"/>
    <property type="molecule type" value="Genomic_DNA"/>
</dbReference>
<dbReference type="PANTHER" id="PTHR43877">
    <property type="entry name" value="AMINOALKYLPHOSPHONATE N-ACETYLTRANSFERASE-RELATED-RELATED"/>
    <property type="match status" value="1"/>
</dbReference>
<sequence>MEEIVIRRESPRQDGVLRLLALSDAYAASLYPAESNHMLPIEELEMANVSFFVARRGEEILGCASLVRSNDDTSEIKRMYVDEAARGLRLGKRLLDALEAEARHHRVSVMRLETGIYQPEAINLYRKAGFVEIEPFGSYKLDPLSIFMQKSLG</sequence>
<dbReference type="CDD" id="cd04301">
    <property type="entry name" value="NAT_SF"/>
    <property type="match status" value="1"/>
</dbReference>
<dbReference type="EC" id="2.3.-.-" evidence="4"/>
<reference evidence="5" key="1">
    <citation type="journal article" date="2019" name="Int. J. Syst. Evol. Microbiol.">
        <title>The Global Catalogue of Microorganisms (GCM) 10K type strain sequencing project: providing services to taxonomists for standard genome sequencing and annotation.</title>
        <authorList>
            <consortium name="The Broad Institute Genomics Platform"/>
            <consortium name="The Broad Institute Genome Sequencing Center for Infectious Disease"/>
            <person name="Wu L."/>
            <person name="Ma J."/>
        </authorList>
    </citation>
    <scope>NUCLEOTIDE SEQUENCE [LARGE SCALE GENOMIC DNA]</scope>
    <source>
        <strain evidence="5">CG52</strain>
    </source>
</reference>
<proteinExistence type="predicted"/>
<dbReference type="Gene3D" id="3.40.630.30">
    <property type="match status" value="1"/>
</dbReference>
<dbReference type="RefSeq" id="WP_377396070.1">
    <property type="nucleotide sequence ID" value="NZ_JBHUEQ010000003.1"/>
</dbReference>
<evidence type="ECO:0000313" key="4">
    <source>
        <dbReference type="EMBL" id="MFD1744326.1"/>
    </source>
</evidence>
<dbReference type="InterPro" id="IPR016181">
    <property type="entry name" value="Acyl_CoA_acyltransferase"/>
</dbReference>